<evidence type="ECO:0000259" key="10">
    <source>
        <dbReference type="PROSITE" id="PS50008"/>
    </source>
</evidence>
<comment type="caution">
    <text evidence="11">The sequence shown here is derived from an EMBL/GenBank/DDBJ whole genome shotgun (WGS) entry which is preliminary data.</text>
</comment>
<evidence type="ECO:0000259" key="9">
    <source>
        <dbReference type="PROSITE" id="PS50004"/>
    </source>
</evidence>
<dbReference type="Pfam" id="PF00387">
    <property type="entry name" value="PI-PLC-Y"/>
    <property type="match status" value="1"/>
</dbReference>
<dbReference type="Pfam" id="PF00388">
    <property type="entry name" value="PI-PLC-X"/>
    <property type="match status" value="1"/>
</dbReference>
<keyword evidence="2 7" id="KW-0378">Hydrolase</keyword>
<protein>
    <recommendedName>
        <fullName evidence="7">Phosphoinositide phospholipase C</fullName>
        <ecNumber evidence="7">3.1.4.11</ecNumber>
    </recommendedName>
</protein>
<evidence type="ECO:0000256" key="3">
    <source>
        <dbReference type="ARBA" id="ARBA00022963"/>
    </source>
</evidence>
<dbReference type="GO" id="GO:0004435">
    <property type="term" value="F:phosphatidylinositol-4,5-bisphosphate phospholipase C activity"/>
    <property type="evidence" value="ECO:0007669"/>
    <property type="project" value="UniProtKB-EC"/>
</dbReference>
<sequence>MIIGILIWAIQRILDKRQKMALTEKEHHKFSDKERAAMTLEGSNSFLVSSDKSIFAPEHSEIFQDMNQPLSHYYINSSHNTYLVGHQFKGISSVEGYVRALQQGCRCVELDCWDGTEGPIITHGRSFTSKILFANVINAIRTYAFKASSYPLILSLEVHCSVEQQTQMASIMRSTLGEYLVDWFISDNEVELPSPAALMNKILIKGKKIPPGHEDSATESESATESGSDVNSSKECQDRLKELGKLKKKKKQHIAPALSDLVNYCSAVKFKGFDYQHIEPFYHMSSFSERESARLIKSDRKNFLRHNERHLSRIYPAGFRINSSNYEPHHHWNAGNQIVALNWQTFDLGMQINRAMFMVNGGCGYILKPERLRKYESLTANALTTATTWKLTIEIISGQQLPKPKGQTKGEVIDPFVEVELLVPGADSVKYKTKTVNNNGFNPIWKETADFTVHYDELSLVFLRFCVYDEDLGTDDFIGSYCIPVASLQSGHRNVPLNDANGEQCLSTSLYIRSSISRT</sequence>
<dbReference type="PRINTS" id="PR00390">
    <property type="entry name" value="PHPHLIPASEC"/>
</dbReference>
<dbReference type="AlphaFoldDB" id="A0A9N9B6E3"/>
<evidence type="ECO:0000313" key="11">
    <source>
        <dbReference type="EMBL" id="CAG8557041.1"/>
    </source>
</evidence>
<dbReference type="SMART" id="SM00149">
    <property type="entry name" value="PLCYc"/>
    <property type="match status" value="1"/>
</dbReference>
<dbReference type="GO" id="GO:0035556">
    <property type="term" value="P:intracellular signal transduction"/>
    <property type="evidence" value="ECO:0007669"/>
    <property type="project" value="InterPro"/>
</dbReference>
<dbReference type="PROSITE" id="PS50004">
    <property type="entry name" value="C2"/>
    <property type="match status" value="1"/>
</dbReference>
<feature type="region of interest" description="Disordered" evidence="8">
    <location>
        <begin position="210"/>
        <end position="235"/>
    </location>
</feature>
<dbReference type="SMART" id="SM00148">
    <property type="entry name" value="PLCXc"/>
    <property type="match status" value="1"/>
</dbReference>
<dbReference type="FunFam" id="3.20.20.190:FF:000039">
    <property type="entry name" value="Phosphoinositide phospholipase C"/>
    <property type="match status" value="1"/>
</dbReference>
<dbReference type="EC" id="3.1.4.11" evidence="7"/>
<accession>A0A9N9B6E3</accession>
<dbReference type="InterPro" id="IPR001192">
    <property type="entry name" value="PI-PLC_fam"/>
</dbReference>
<keyword evidence="12" id="KW-1185">Reference proteome</keyword>
<gene>
    <name evidence="11" type="ORF">POCULU_LOCUS5319</name>
</gene>
<dbReference type="Pfam" id="PF00168">
    <property type="entry name" value="C2"/>
    <property type="match status" value="1"/>
</dbReference>
<dbReference type="InterPro" id="IPR000909">
    <property type="entry name" value="PLipase_C_PInositol-sp_X_dom"/>
</dbReference>
<dbReference type="PANTHER" id="PTHR10336:SF209">
    <property type="entry name" value="PHOSPHOINOSITIDE PHOSPHOLIPASE C"/>
    <property type="match status" value="1"/>
</dbReference>
<dbReference type="InterPro" id="IPR001711">
    <property type="entry name" value="PLipase_C_Pinositol-sp_Y"/>
</dbReference>
<evidence type="ECO:0000256" key="6">
    <source>
        <dbReference type="ARBA" id="ARBA00059664"/>
    </source>
</evidence>
<dbReference type="InterPro" id="IPR017946">
    <property type="entry name" value="PLC-like_Pdiesterase_TIM-brl"/>
</dbReference>
<dbReference type="CDD" id="cd00275">
    <property type="entry name" value="C2_PLC_like"/>
    <property type="match status" value="1"/>
</dbReference>
<evidence type="ECO:0000256" key="7">
    <source>
        <dbReference type="RuleBase" id="RU361133"/>
    </source>
</evidence>
<evidence type="ECO:0000256" key="1">
    <source>
        <dbReference type="ARBA" id="ARBA00001195"/>
    </source>
</evidence>
<evidence type="ECO:0000256" key="4">
    <source>
        <dbReference type="ARBA" id="ARBA00023098"/>
    </source>
</evidence>
<dbReference type="Gene3D" id="3.20.20.190">
    <property type="entry name" value="Phosphatidylinositol (PI) phosphodiesterase"/>
    <property type="match status" value="1"/>
</dbReference>
<keyword evidence="5" id="KW-0807">Transducer</keyword>
<evidence type="ECO:0000313" key="12">
    <source>
        <dbReference type="Proteomes" id="UP000789572"/>
    </source>
</evidence>
<dbReference type="SUPFAM" id="SSF51695">
    <property type="entry name" value="PLC-like phosphodiesterases"/>
    <property type="match status" value="1"/>
</dbReference>
<reference evidence="11" key="1">
    <citation type="submission" date="2021-06" db="EMBL/GenBank/DDBJ databases">
        <authorList>
            <person name="Kallberg Y."/>
            <person name="Tangrot J."/>
            <person name="Rosling A."/>
        </authorList>
    </citation>
    <scope>NUCLEOTIDE SEQUENCE</scope>
    <source>
        <strain evidence="11">IA702</strain>
    </source>
</reference>
<name>A0A9N9B6E3_9GLOM</name>
<dbReference type="EMBL" id="CAJVPJ010000797">
    <property type="protein sequence ID" value="CAG8557041.1"/>
    <property type="molecule type" value="Genomic_DNA"/>
</dbReference>
<evidence type="ECO:0000256" key="5">
    <source>
        <dbReference type="ARBA" id="ARBA00023224"/>
    </source>
</evidence>
<feature type="domain" description="PI-PLC Y-box" evidence="10">
    <location>
        <begin position="258"/>
        <end position="373"/>
    </location>
</feature>
<feature type="compositionally biased region" description="Low complexity" evidence="8">
    <location>
        <begin position="219"/>
        <end position="229"/>
    </location>
</feature>
<dbReference type="Gene3D" id="2.60.40.150">
    <property type="entry name" value="C2 domain"/>
    <property type="match status" value="1"/>
</dbReference>
<keyword evidence="3 7" id="KW-0442">Lipid degradation</keyword>
<dbReference type="PROSITE" id="PS50007">
    <property type="entry name" value="PIPLC_X_DOMAIN"/>
    <property type="match status" value="1"/>
</dbReference>
<dbReference type="InterPro" id="IPR035892">
    <property type="entry name" value="C2_domain_sf"/>
</dbReference>
<dbReference type="GO" id="GO:0016042">
    <property type="term" value="P:lipid catabolic process"/>
    <property type="evidence" value="ECO:0007669"/>
    <property type="project" value="UniProtKB-KW"/>
</dbReference>
<comment type="function">
    <text evidence="6">The production of the second messenger molecules diacylglycerol (DAG) and inositol 1,4,5-trisphosphate (IP3) is mediated by activated phosphatidylinositol-specific phospholipase C enzymes.</text>
</comment>
<comment type="catalytic activity">
    <reaction evidence="1 7">
        <text>a 1,2-diacyl-sn-glycero-3-phospho-(1D-myo-inositol-4,5-bisphosphate) + H2O = 1D-myo-inositol 1,4,5-trisphosphate + a 1,2-diacyl-sn-glycerol + H(+)</text>
        <dbReference type="Rhea" id="RHEA:33179"/>
        <dbReference type="ChEBI" id="CHEBI:15377"/>
        <dbReference type="ChEBI" id="CHEBI:15378"/>
        <dbReference type="ChEBI" id="CHEBI:17815"/>
        <dbReference type="ChEBI" id="CHEBI:58456"/>
        <dbReference type="ChEBI" id="CHEBI:203600"/>
        <dbReference type="EC" id="3.1.4.11"/>
    </reaction>
</comment>
<evidence type="ECO:0000256" key="8">
    <source>
        <dbReference type="SAM" id="MobiDB-lite"/>
    </source>
</evidence>
<dbReference type="OrthoDB" id="269822at2759"/>
<dbReference type="SUPFAM" id="SSF49562">
    <property type="entry name" value="C2 domain (Calcium/lipid-binding domain, CaLB)"/>
    <property type="match status" value="1"/>
</dbReference>
<dbReference type="PROSITE" id="PS50008">
    <property type="entry name" value="PIPLC_Y_DOMAIN"/>
    <property type="match status" value="1"/>
</dbReference>
<keyword evidence="4 7" id="KW-0443">Lipid metabolism</keyword>
<organism evidence="11 12">
    <name type="scientific">Paraglomus occultum</name>
    <dbReference type="NCBI Taxonomy" id="144539"/>
    <lineage>
        <taxon>Eukaryota</taxon>
        <taxon>Fungi</taxon>
        <taxon>Fungi incertae sedis</taxon>
        <taxon>Mucoromycota</taxon>
        <taxon>Glomeromycotina</taxon>
        <taxon>Glomeromycetes</taxon>
        <taxon>Paraglomerales</taxon>
        <taxon>Paraglomeraceae</taxon>
        <taxon>Paraglomus</taxon>
    </lineage>
</organism>
<feature type="domain" description="C2" evidence="9">
    <location>
        <begin position="370"/>
        <end position="499"/>
    </location>
</feature>
<proteinExistence type="predicted"/>
<dbReference type="PANTHER" id="PTHR10336">
    <property type="entry name" value="PHOSPHOINOSITIDE-SPECIFIC PHOSPHOLIPASE C FAMILY PROTEIN"/>
    <property type="match status" value="1"/>
</dbReference>
<dbReference type="Proteomes" id="UP000789572">
    <property type="component" value="Unassembled WGS sequence"/>
</dbReference>
<evidence type="ECO:0000256" key="2">
    <source>
        <dbReference type="ARBA" id="ARBA00022801"/>
    </source>
</evidence>
<dbReference type="InterPro" id="IPR000008">
    <property type="entry name" value="C2_dom"/>
</dbReference>
<dbReference type="SMART" id="SM00239">
    <property type="entry name" value="C2"/>
    <property type="match status" value="1"/>
</dbReference>